<reference evidence="1 3" key="2">
    <citation type="journal article" date="2018" name="Plant J.">
        <title>The Physcomitrella patens chromosome-scale assembly reveals moss genome structure and evolution.</title>
        <authorList>
            <person name="Lang D."/>
            <person name="Ullrich K.K."/>
            <person name="Murat F."/>
            <person name="Fuchs J."/>
            <person name="Jenkins J."/>
            <person name="Haas F.B."/>
            <person name="Piednoel M."/>
            <person name="Gundlach H."/>
            <person name="Van Bel M."/>
            <person name="Meyberg R."/>
            <person name="Vives C."/>
            <person name="Morata J."/>
            <person name="Symeonidi A."/>
            <person name="Hiss M."/>
            <person name="Muchero W."/>
            <person name="Kamisugi Y."/>
            <person name="Saleh O."/>
            <person name="Blanc G."/>
            <person name="Decker E.L."/>
            <person name="van Gessel N."/>
            <person name="Grimwood J."/>
            <person name="Hayes R.D."/>
            <person name="Graham S.W."/>
            <person name="Gunter L.E."/>
            <person name="McDaniel S.F."/>
            <person name="Hoernstein S.N.W."/>
            <person name="Larsson A."/>
            <person name="Li F.W."/>
            <person name="Perroud P.F."/>
            <person name="Phillips J."/>
            <person name="Ranjan P."/>
            <person name="Rokshar D.S."/>
            <person name="Rothfels C.J."/>
            <person name="Schneider L."/>
            <person name="Shu S."/>
            <person name="Stevenson D.W."/>
            <person name="Thummler F."/>
            <person name="Tillich M."/>
            <person name="Villarreal Aguilar J.C."/>
            <person name="Widiez T."/>
            <person name="Wong G.K."/>
            <person name="Wymore A."/>
            <person name="Zhang Y."/>
            <person name="Zimmer A.D."/>
            <person name="Quatrano R.S."/>
            <person name="Mayer K.F.X."/>
            <person name="Goodstein D."/>
            <person name="Casacuberta J.M."/>
            <person name="Vandepoele K."/>
            <person name="Reski R."/>
            <person name="Cuming A.C."/>
            <person name="Tuskan G.A."/>
            <person name="Maumus F."/>
            <person name="Salse J."/>
            <person name="Schmutz J."/>
            <person name="Rensing S.A."/>
        </authorList>
    </citation>
    <scope>NUCLEOTIDE SEQUENCE [LARGE SCALE GENOMIC DNA]</scope>
    <source>
        <strain evidence="2 3">cv. Gransden 2004</strain>
    </source>
</reference>
<dbReference type="PaxDb" id="3218-PP1S15_25V6.1"/>
<evidence type="ECO:0000313" key="1">
    <source>
        <dbReference type="EMBL" id="PNR37900.1"/>
    </source>
</evidence>
<keyword evidence="3" id="KW-1185">Reference proteome</keyword>
<proteinExistence type="predicted"/>
<protein>
    <submittedName>
        <fullName evidence="1 2">Uncharacterized protein</fullName>
    </submittedName>
</protein>
<evidence type="ECO:0000313" key="3">
    <source>
        <dbReference type="Proteomes" id="UP000006727"/>
    </source>
</evidence>
<organism evidence="1">
    <name type="scientific">Physcomitrium patens</name>
    <name type="common">Spreading-leaved earth moss</name>
    <name type="synonym">Physcomitrella patens</name>
    <dbReference type="NCBI Taxonomy" id="3218"/>
    <lineage>
        <taxon>Eukaryota</taxon>
        <taxon>Viridiplantae</taxon>
        <taxon>Streptophyta</taxon>
        <taxon>Embryophyta</taxon>
        <taxon>Bryophyta</taxon>
        <taxon>Bryophytina</taxon>
        <taxon>Bryopsida</taxon>
        <taxon>Funariidae</taxon>
        <taxon>Funariales</taxon>
        <taxon>Funariaceae</taxon>
        <taxon>Physcomitrium</taxon>
    </lineage>
</organism>
<gene>
    <name evidence="1" type="ORF">PHYPA_021010</name>
</gene>
<name>A0A2K1J8M9_PHYPA</name>
<dbReference type="EnsemblPlants" id="Pp3c16_15280V3.1">
    <property type="protein sequence ID" value="PAC:32986827.CDS.1"/>
    <property type="gene ID" value="Pp3c16_15280"/>
</dbReference>
<dbReference type="Gramene" id="Pp3c16_15280V3.1">
    <property type="protein sequence ID" value="PAC:32986827.CDS.1"/>
    <property type="gene ID" value="Pp3c16_15280"/>
</dbReference>
<dbReference type="AlphaFoldDB" id="A0A2K1J8M9"/>
<dbReference type="Gramene" id="Pp3c16_15280V3.2">
    <property type="protein sequence ID" value="PAC:32986828.CDS.1"/>
    <property type="gene ID" value="Pp3c16_15280"/>
</dbReference>
<reference evidence="2" key="3">
    <citation type="submission" date="2020-12" db="UniProtKB">
        <authorList>
            <consortium name="EnsemblPlants"/>
        </authorList>
    </citation>
    <scope>IDENTIFICATION</scope>
</reference>
<dbReference type="InParanoid" id="A0A2K1J8M9"/>
<dbReference type="EnsemblPlants" id="Pp3c16_15280V3.2">
    <property type="protein sequence ID" value="PAC:32986828.CDS.1"/>
    <property type="gene ID" value="Pp3c16_15280"/>
</dbReference>
<evidence type="ECO:0000313" key="2">
    <source>
        <dbReference type="EnsemblPlants" id="PAC:32986827.CDS.1"/>
    </source>
</evidence>
<dbReference type="Proteomes" id="UP000006727">
    <property type="component" value="Chromosome 16"/>
</dbReference>
<sequence length="69" mass="7514">MNSLPIMLGMVSATAAATRRAADLQRKSHWKMPEPVRIFKWVPTESCASPTDCVRISTAALCGTFEAFG</sequence>
<reference evidence="1 3" key="1">
    <citation type="journal article" date="2008" name="Science">
        <title>The Physcomitrella genome reveals evolutionary insights into the conquest of land by plants.</title>
        <authorList>
            <person name="Rensing S."/>
            <person name="Lang D."/>
            <person name="Zimmer A."/>
            <person name="Terry A."/>
            <person name="Salamov A."/>
            <person name="Shapiro H."/>
            <person name="Nishiyama T."/>
            <person name="Perroud P.-F."/>
            <person name="Lindquist E."/>
            <person name="Kamisugi Y."/>
            <person name="Tanahashi T."/>
            <person name="Sakakibara K."/>
            <person name="Fujita T."/>
            <person name="Oishi K."/>
            <person name="Shin-I T."/>
            <person name="Kuroki Y."/>
            <person name="Toyoda A."/>
            <person name="Suzuki Y."/>
            <person name="Hashimoto A."/>
            <person name="Yamaguchi K."/>
            <person name="Sugano A."/>
            <person name="Kohara Y."/>
            <person name="Fujiyama A."/>
            <person name="Anterola A."/>
            <person name="Aoki S."/>
            <person name="Ashton N."/>
            <person name="Barbazuk W.B."/>
            <person name="Barker E."/>
            <person name="Bennetzen J."/>
            <person name="Bezanilla M."/>
            <person name="Blankenship R."/>
            <person name="Cho S.H."/>
            <person name="Dutcher S."/>
            <person name="Estelle M."/>
            <person name="Fawcett J.A."/>
            <person name="Gundlach H."/>
            <person name="Hanada K."/>
            <person name="Heyl A."/>
            <person name="Hicks K.A."/>
            <person name="Hugh J."/>
            <person name="Lohr M."/>
            <person name="Mayer K."/>
            <person name="Melkozernov A."/>
            <person name="Murata T."/>
            <person name="Nelson D."/>
            <person name="Pils B."/>
            <person name="Prigge M."/>
            <person name="Reiss B."/>
            <person name="Renner T."/>
            <person name="Rombauts S."/>
            <person name="Rushton P."/>
            <person name="Sanderfoot A."/>
            <person name="Schween G."/>
            <person name="Shiu S.-H."/>
            <person name="Stueber K."/>
            <person name="Theodoulou F.L."/>
            <person name="Tu H."/>
            <person name="Van de Peer Y."/>
            <person name="Verrier P.J."/>
            <person name="Waters E."/>
            <person name="Wood A."/>
            <person name="Yang L."/>
            <person name="Cove D."/>
            <person name="Cuming A."/>
            <person name="Hasebe M."/>
            <person name="Lucas S."/>
            <person name="Mishler D.B."/>
            <person name="Reski R."/>
            <person name="Grigoriev I."/>
            <person name="Quatrano R.S."/>
            <person name="Boore J.L."/>
        </authorList>
    </citation>
    <scope>NUCLEOTIDE SEQUENCE [LARGE SCALE GENOMIC DNA]</scope>
    <source>
        <strain evidence="2 3">cv. Gransden 2004</strain>
    </source>
</reference>
<dbReference type="EMBL" id="ABEU02000016">
    <property type="protein sequence ID" value="PNR37900.1"/>
    <property type="molecule type" value="Genomic_DNA"/>
</dbReference>
<accession>A0A2K1J8M9</accession>